<gene>
    <name evidence="1" type="ORF">LRS37_12820</name>
</gene>
<comment type="caution">
    <text evidence="1">The sequence shown here is derived from an EMBL/GenBank/DDBJ whole genome shotgun (WGS) entry which is preliminary data.</text>
</comment>
<accession>A0ABS8QKB8</accession>
<reference evidence="1 2" key="1">
    <citation type="journal article" date="2023" name="Antonie Van Leeuwenhoek">
        <title>Unveiling the genomic potential of a novel thermostable glycoside hydrolases producing Neobacillus sedimentimangrovi UE25.</title>
        <authorList>
            <person name="Ejaz U."/>
            <person name="Saleem F."/>
            <person name="Rashid R."/>
            <person name="Hasan K.A."/>
            <person name="Syed M.N."/>
            <person name="Sohail M."/>
        </authorList>
    </citation>
    <scope>NUCLEOTIDE SEQUENCE [LARGE SCALE GENOMIC DNA]</scope>
    <source>
        <strain evidence="1 2">UE25</strain>
    </source>
</reference>
<name>A0ABS8QKB8_9BACI</name>
<keyword evidence="2" id="KW-1185">Reference proteome</keyword>
<dbReference type="NCBIfam" id="TIGR01725">
    <property type="entry name" value="phge_HK97_gp10"/>
    <property type="match status" value="1"/>
</dbReference>
<dbReference type="EMBL" id="JAJODE010000039">
    <property type="protein sequence ID" value="MCD4839732.1"/>
    <property type="molecule type" value="Genomic_DNA"/>
</dbReference>
<sequence length="117" mass="13088">MAKSHIRGLDRWTRWVSSLPEEVAQEVKGVVAEHAYKIEADAKRLVPVDTGHLRRSIATAFKNGGLTAYIGTNVEYALYVEFGTSKQHAQPFLTPAFVKWKDKFDNELLKAVSKAGE</sequence>
<proteinExistence type="predicted"/>
<dbReference type="InterPro" id="IPR010064">
    <property type="entry name" value="HK97-gp10_tail"/>
</dbReference>
<dbReference type="RefSeq" id="WP_231315080.1">
    <property type="nucleotide sequence ID" value="NZ_JAJODE010000039.1"/>
</dbReference>
<dbReference type="Proteomes" id="UP001162836">
    <property type="component" value="Unassembled WGS sequence"/>
</dbReference>
<dbReference type="Pfam" id="PF04883">
    <property type="entry name" value="HK97-gp10_like"/>
    <property type="match status" value="1"/>
</dbReference>
<organism evidence="1 2">
    <name type="scientific">Neobacillus sedimentimangrovi</name>
    <dbReference type="NCBI Taxonomy" id="2699460"/>
    <lineage>
        <taxon>Bacteria</taxon>
        <taxon>Bacillati</taxon>
        <taxon>Bacillota</taxon>
        <taxon>Bacilli</taxon>
        <taxon>Bacillales</taxon>
        <taxon>Bacillaceae</taxon>
        <taxon>Neobacillus</taxon>
    </lineage>
</organism>
<evidence type="ECO:0000313" key="2">
    <source>
        <dbReference type="Proteomes" id="UP001162836"/>
    </source>
</evidence>
<protein>
    <submittedName>
        <fullName evidence="1">HK97 gp10 family phage protein</fullName>
    </submittedName>
</protein>
<evidence type="ECO:0000313" key="1">
    <source>
        <dbReference type="EMBL" id="MCD4839732.1"/>
    </source>
</evidence>